<feature type="compositionally biased region" description="Low complexity" evidence="4">
    <location>
        <begin position="7"/>
        <end position="31"/>
    </location>
</feature>
<dbReference type="GO" id="GO:0003700">
    <property type="term" value="F:DNA-binding transcription factor activity"/>
    <property type="evidence" value="ECO:0007669"/>
    <property type="project" value="InterPro"/>
</dbReference>
<dbReference type="Pfam" id="PF01047">
    <property type="entry name" value="MarR"/>
    <property type="match status" value="1"/>
</dbReference>
<evidence type="ECO:0000256" key="3">
    <source>
        <dbReference type="ARBA" id="ARBA00023163"/>
    </source>
</evidence>
<dbReference type="PROSITE" id="PS01117">
    <property type="entry name" value="HTH_MARR_1"/>
    <property type="match status" value="1"/>
</dbReference>
<dbReference type="AlphaFoldDB" id="A0A9W6HKW6"/>
<dbReference type="InterPro" id="IPR000835">
    <property type="entry name" value="HTH_MarR-typ"/>
</dbReference>
<dbReference type="EMBL" id="BSER01000008">
    <property type="protein sequence ID" value="GLJ95150.1"/>
    <property type="molecule type" value="Genomic_DNA"/>
</dbReference>
<reference evidence="6" key="1">
    <citation type="journal article" date="2014" name="Int. J. Syst. Evol. Microbiol.">
        <title>Complete genome sequence of Corynebacterium casei LMG S-19264T (=DSM 44701T), isolated from a smear-ripened cheese.</title>
        <authorList>
            <consortium name="US DOE Joint Genome Institute (JGI-PGF)"/>
            <person name="Walter F."/>
            <person name="Albersmeier A."/>
            <person name="Kalinowski J."/>
            <person name="Ruckert C."/>
        </authorList>
    </citation>
    <scope>NUCLEOTIDE SEQUENCE</scope>
    <source>
        <strain evidence="6">VKM Ac-1940</strain>
    </source>
</reference>
<dbReference type="InterPro" id="IPR036390">
    <property type="entry name" value="WH_DNA-bd_sf"/>
</dbReference>
<keyword evidence="3" id="KW-0804">Transcription</keyword>
<gene>
    <name evidence="6" type="ORF">GCM10017591_12120</name>
</gene>
<dbReference type="PANTHER" id="PTHR39515">
    <property type="entry name" value="CONSERVED PROTEIN"/>
    <property type="match status" value="1"/>
</dbReference>
<accession>A0A9W6HKW6</accession>
<evidence type="ECO:0000256" key="2">
    <source>
        <dbReference type="ARBA" id="ARBA00023125"/>
    </source>
</evidence>
<comment type="caution">
    <text evidence="6">The sequence shown here is derived from an EMBL/GenBank/DDBJ whole genome shotgun (WGS) entry which is preliminary data.</text>
</comment>
<dbReference type="PROSITE" id="PS50995">
    <property type="entry name" value="HTH_MARR_2"/>
    <property type="match status" value="1"/>
</dbReference>
<dbReference type="GO" id="GO:0003677">
    <property type="term" value="F:DNA binding"/>
    <property type="evidence" value="ECO:0007669"/>
    <property type="project" value="UniProtKB-KW"/>
</dbReference>
<dbReference type="SMART" id="SM00347">
    <property type="entry name" value="HTH_MARR"/>
    <property type="match status" value="1"/>
</dbReference>
<keyword evidence="2" id="KW-0238">DNA-binding</keyword>
<feature type="region of interest" description="Disordered" evidence="4">
    <location>
        <begin position="1"/>
        <end position="31"/>
    </location>
</feature>
<sequence>MLNIRMSASSPSPAAAVARRGDAAPSAADPGLETDLATEASEFRMATFRLARRLRSQRAIDTMSDGQFAVLAALSAHGPHTLGELAERERVSAPSMNRTVNCLEESGYLTRTPDETDRRKVNIALTDAGREVVVETVRRRDSWLEQAFAELSASQREILRAAGDLMREVAAR</sequence>
<dbReference type="InterPro" id="IPR023187">
    <property type="entry name" value="Tscrpt_reg_MarR-type_CS"/>
</dbReference>
<name>A0A9W6HKW6_9MICO</name>
<organism evidence="6 7">
    <name type="scientific">Microbacterium dextranolyticum</name>
    <dbReference type="NCBI Taxonomy" id="36806"/>
    <lineage>
        <taxon>Bacteria</taxon>
        <taxon>Bacillati</taxon>
        <taxon>Actinomycetota</taxon>
        <taxon>Actinomycetes</taxon>
        <taxon>Micrococcales</taxon>
        <taxon>Microbacteriaceae</taxon>
        <taxon>Microbacterium</taxon>
    </lineage>
</organism>
<protein>
    <recommendedName>
        <fullName evidence="5">HTH marR-type domain-containing protein</fullName>
    </recommendedName>
</protein>
<evidence type="ECO:0000256" key="4">
    <source>
        <dbReference type="SAM" id="MobiDB-lite"/>
    </source>
</evidence>
<evidence type="ECO:0000259" key="5">
    <source>
        <dbReference type="PROSITE" id="PS50995"/>
    </source>
</evidence>
<dbReference type="Gene3D" id="1.10.10.10">
    <property type="entry name" value="Winged helix-like DNA-binding domain superfamily/Winged helix DNA-binding domain"/>
    <property type="match status" value="1"/>
</dbReference>
<keyword evidence="7" id="KW-1185">Reference proteome</keyword>
<feature type="domain" description="HTH marR-type" evidence="5">
    <location>
        <begin position="29"/>
        <end position="168"/>
    </location>
</feature>
<reference evidence="6" key="2">
    <citation type="submission" date="2023-01" db="EMBL/GenBank/DDBJ databases">
        <authorList>
            <person name="Sun Q."/>
            <person name="Evtushenko L."/>
        </authorList>
    </citation>
    <scope>NUCLEOTIDE SEQUENCE</scope>
    <source>
        <strain evidence="6">VKM Ac-1940</strain>
    </source>
</reference>
<proteinExistence type="predicted"/>
<dbReference type="PANTHER" id="PTHR39515:SF2">
    <property type="entry name" value="HTH-TYPE TRANSCRIPTIONAL REGULATOR RV0880"/>
    <property type="match status" value="1"/>
</dbReference>
<dbReference type="InterPro" id="IPR036388">
    <property type="entry name" value="WH-like_DNA-bd_sf"/>
</dbReference>
<evidence type="ECO:0000256" key="1">
    <source>
        <dbReference type="ARBA" id="ARBA00023015"/>
    </source>
</evidence>
<evidence type="ECO:0000313" key="7">
    <source>
        <dbReference type="Proteomes" id="UP001142291"/>
    </source>
</evidence>
<dbReference type="PRINTS" id="PR00598">
    <property type="entry name" value="HTHMARR"/>
</dbReference>
<dbReference type="Proteomes" id="UP001142291">
    <property type="component" value="Unassembled WGS sequence"/>
</dbReference>
<evidence type="ECO:0000313" key="6">
    <source>
        <dbReference type="EMBL" id="GLJ95150.1"/>
    </source>
</evidence>
<keyword evidence="1" id="KW-0805">Transcription regulation</keyword>
<dbReference type="SUPFAM" id="SSF46785">
    <property type="entry name" value="Winged helix' DNA-binding domain"/>
    <property type="match status" value="1"/>
</dbReference>
<dbReference type="InterPro" id="IPR052526">
    <property type="entry name" value="HTH-type_Bedaq_tolerance"/>
</dbReference>